<dbReference type="Pfam" id="PF00512">
    <property type="entry name" value="HisKA"/>
    <property type="match status" value="1"/>
</dbReference>
<evidence type="ECO:0000256" key="7">
    <source>
        <dbReference type="ARBA" id="ARBA00022692"/>
    </source>
</evidence>
<comment type="caution">
    <text evidence="17">The sequence shown here is derived from an EMBL/GenBank/DDBJ whole genome shotgun (WGS) entry which is preliminary data.</text>
</comment>
<feature type="domain" description="PAS" evidence="16">
    <location>
        <begin position="634"/>
        <end position="678"/>
    </location>
</feature>
<keyword evidence="10" id="KW-0067">ATP-binding</keyword>
<protein>
    <recommendedName>
        <fullName evidence="4">histidine kinase</fullName>
        <ecNumber evidence="4">2.7.13.3</ecNumber>
    </recommendedName>
</protein>
<feature type="transmembrane region" description="Helical" evidence="14">
    <location>
        <begin position="249"/>
        <end position="269"/>
    </location>
</feature>
<gene>
    <name evidence="17" type="ORF">HCU74_11360</name>
</gene>
<dbReference type="PANTHER" id="PTHR43065:SF10">
    <property type="entry name" value="PEROXIDE STRESS-ACTIVATED HISTIDINE KINASE MAK3"/>
    <property type="match status" value="1"/>
</dbReference>
<dbReference type="SUPFAM" id="SSF47384">
    <property type="entry name" value="Homodimeric domain of signal transducing histidine kinase"/>
    <property type="match status" value="1"/>
</dbReference>
<keyword evidence="6" id="KW-0808">Transferase</keyword>
<dbReference type="InterPro" id="IPR003594">
    <property type="entry name" value="HATPase_dom"/>
</dbReference>
<evidence type="ECO:0000313" key="18">
    <source>
        <dbReference type="Proteomes" id="UP000765845"/>
    </source>
</evidence>
<feature type="transmembrane region" description="Helical" evidence="14">
    <location>
        <begin position="327"/>
        <end position="352"/>
    </location>
</feature>
<dbReference type="Pfam" id="PF02518">
    <property type="entry name" value="HATPase_c"/>
    <property type="match status" value="1"/>
</dbReference>
<feature type="domain" description="Histidine kinase" evidence="15">
    <location>
        <begin position="764"/>
        <end position="979"/>
    </location>
</feature>
<reference evidence="17 18" key="1">
    <citation type="submission" date="2020-04" db="EMBL/GenBank/DDBJ databases">
        <authorList>
            <person name="Yoon J."/>
        </authorList>
    </citation>
    <scope>NUCLEOTIDE SEQUENCE [LARGE SCALE GENOMIC DNA]</scope>
    <source>
        <strain evidence="17 18">KMU-166</strain>
    </source>
</reference>
<dbReference type="InterPro" id="IPR004358">
    <property type="entry name" value="Sig_transdc_His_kin-like_C"/>
</dbReference>
<organism evidence="17 18">
    <name type="scientific">Spongiibacter thalassae</name>
    <dbReference type="NCBI Taxonomy" id="2721624"/>
    <lineage>
        <taxon>Bacteria</taxon>
        <taxon>Pseudomonadati</taxon>
        <taxon>Pseudomonadota</taxon>
        <taxon>Gammaproteobacteria</taxon>
        <taxon>Cellvibrionales</taxon>
        <taxon>Spongiibacteraceae</taxon>
        <taxon>Spongiibacter</taxon>
    </lineage>
</organism>
<comment type="similarity">
    <text evidence="3">Belongs to the sodium:solute symporter (SSF) (TC 2.A.21) family.</text>
</comment>
<dbReference type="PROSITE" id="PS50112">
    <property type="entry name" value="PAS"/>
    <property type="match status" value="1"/>
</dbReference>
<keyword evidence="13 14" id="KW-0472">Membrane</keyword>
<dbReference type="SUPFAM" id="SSF55874">
    <property type="entry name" value="ATPase domain of HSP90 chaperone/DNA topoisomerase II/histidine kinase"/>
    <property type="match status" value="1"/>
</dbReference>
<feature type="transmembrane region" description="Helical" evidence="14">
    <location>
        <begin position="157"/>
        <end position="179"/>
    </location>
</feature>
<dbReference type="PANTHER" id="PTHR43065">
    <property type="entry name" value="SENSOR HISTIDINE KINASE"/>
    <property type="match status" value="1"/>
</dbReference>
<keyword evidence="18" id="KW-1185">Reference proteome</keyword>
<keyword evidence="5" id="KW-0597">Phosphoprotein</keyword>
<evidence type="ECO:0000256" key="12">
    <source>
        <dbReference type="ARBA" id="ARBA00023012"/>
    </source>
</evidence>
<dbReference type="CDD" id="cd00082">
    <property type="entry name" value="HisKA"/>
    <property type="match status" value="1"/>
</dbReference>
<dbReference type="InterPro" id="IPR001734">
    <property type="entry name" value="Na/solute_symporter"/>
</dbReference>
<comment type="subcellular location">
    <subcellularLocation>
        <location evidence="2">Membrane</location>
        <topology evidence="2">Multi-pass membrane protein</topology>
    </subcellularLocation>
</comment>
<comment type="catalytic activity">
    <reaction evidence="1">
        <text>ATP + protein L-histidine = ADP + protein N-phospho-L-histidine.</text>
        <dbReference type="EC" id="2.7.13.3"/>
    </reaction>
</comment>
<dbReference type="CDD" id="cd00075">
    <property type="entry name" value="HATPase"/>
    <property type="match status" value="1"/>
</dbReference>
<feature type="transmembrane region" description="Helical" evidence="14">
    <location>
        <begin position="41"/>
        <end position="58"/>
    </location>
</feature>
<dbReference type="Proteomes" id="UP000765845">
    <property type="component" value="Unassembled WGS sequence"/>
</dbReference>
<evidence type="ECO:0000256" key="8">
    <source>
        <dbReference type="ARBA" id="ARBA00022741"/>
    </source>
</evidence>
<dbReference type="InterPro" id="IPR005467">
    <property type="entry name" value="His_kinase_dom"/>
</dbReference>
<evidence type="ECO:0000313" key="17">
    <source>
        <dbReference type="EMBL" id="NKI18001.1"/>
    </source>
</evidence>
<dbReference type="PROSITE" id="PS50283">
    <property type="entry name" value="NA_SOLUT_SYMP_3"/>
    <property type="match status" value="1"/>
</dbReference>
<feature type="transmembrane region" description="Helical" evidence="14">
    <location>
        <begin position="477"/>
        <end position="498"/>
    </location>
</feature>
<feature type="transmembrane region" description="Helical" evidence="14">
    <location>
        <begin position="281"/>
        <end position="301"/>
    </location>
</feature>
<evidence type="ECO:0000256" key="4">
    <source>
        <dbReference type="ARBA" id="ARBA00012438"/>
    </source>
</evidence>
<dbReference type="InterPro" id="IPR003661">
    <property type="entry name" value="HisK_dim/P_dom"/>
</dbReference>
<evidence type="ECO:0000259" key="16">
    <source>
        <dbReference type="PROSITE" id="PS50112"/>
    </source>
</evidence>
<evidence type="ECO:0000256" key="5">
    <source>
        <dbReference type="ARBA" id="ARBA00022553"/>
    </source>
</evidence>
<dbReference type="Gene3D" id="1.10.287.130">
    <property type="match status" value="1"/>
</dbReference>
<accession>A0ABX1GGF4</accession>
<evidence type="ECO:0000256" key="13">
    <source>
        <dbReference type="ARBA" id="ARBA00023136"/>
    </source>
</evidence>
<keyword evidence="9" id="KW-0418">Kinase</keyword>
<dbReference type="Gene3D" id="1.20.1730.10">
    <property type="entry name" value="Sodium/glucose cotransporter"/>
    <property type="match status" value="1"/>
</dbReference>
<dbReference type="SUPFAM" id="SSF55785">
    <property type="entry name" value="PYP-like sensor domain (PAS domain)"/>
    <property type="match status" value="1"/>
</dbReference>
<dbReference type="EMBL" id="JAAWWK010000004">
    <property type="protein sequence ID" value="NKI18001.1"/>
    <property type="molecule type" value="Genomic_DNA"/>
</dbReference>
<evidence type="ECO:0000256" key="9">
    <source>
        <dbReference type="ARBA" id="ARBA00022777"/>
    </source>
</evidence>
<feature type="transmembrane region" description="Helical" evidence="14">
    <location>
        <begin position="373"/>
        <end position="396"/>
    </location>
</feature>
<dbReference type="SMART" id="SM00387">
    <property type="entry name" value="HATPase_c"/>
    <property type="match status" value="1"/>
</dbReference>
<proteinExistence type="inferred from homology"/>
<feature type="transmembrane region" description="Helical" evidence="14">
    <location>
        <begin position="408"/>
        <end position="429"/>
    </location>
</feature>
<dbReference type="Pfam" id="PF00989">
    <property type="entry name" value="PAS"/>
    <property type="match status" value="1"/>
</dbReference>
<dbReference type="CDD" id="cd00130">
    <property type="entry name" value="PAS"/>
    <property type="match status" value="1"/>
</dbReference>
<dbReference type="PROSITE" id="PS50109">
    <property type="entry name" value="HIS_KIN"/>
    <property type="match status" value="1"/>
</dbReference>
<dbReference type="InterPro" id="IPR000014">
    <property type="entry name" value="PAS"/>
</dbReference>
<evidence type="ECO:0000256" key="1">
    <source>
        <dbReference type="ARBA" id="ARBA00000085"/>
    </source>
</evidence>
<feature type="transmembrane region" description="Helical" evidence="14">
    <location>
        <begin position="200"/>
        <end position="221"/>
    </location>
</feature>
<dbReference type="Gene3D" id="3.30.450.20">
    <property type="entry name" value="PAS domain"/>
    <property type="match status" value="1"/>
</dbReference>
<evidence type="ECO:0000256" key="2">
    <source>
        <dbReference type="ARBA" id="ARBA00004141"/>
    </source>
</evidence>
<feature type="transmembrane region" description="Helical" evidence="14">
    <location>
        <begin position="70"/>
        <end position="90"/>
    </location>
</feature>
<dbReference type="InterPro" id="IPR013767">
    <property type="entry name" value="PAS_fold"/>
</dbReference>
<evidence type="ECO:0000256" key="3">
    <source>
        <dbReference type="ARBA" id="ARBA00006434"/>
    </source>
</evidence>
<dbReference type="InterPro" id="IPR036890">
    <property type="entry name" value="HATPase_C_sf"/>
</dbReference>
<dbReference type="PRINTS" id="PR00344">
    <property type="entry name" value="BCTRLSENSOR"/>
</dbReference>
<sequence>MAFDINTLLFLGLLYLLLLFAIAFATEKQLLPQALIEHPAVYVLSLGVYASAFAYYGVTGLAKAYGMSYLNYYLGISAALFLLPVLIAPLHHVCKSYRLNSIADILSFRFRSQWVGSLSTIISGLAITPILAVQIQTVSNAASTLTTADPLSDEGSIFRRLTGIAFCVIISVFTILFGSRSLSSKDSHRGLVTALAFESLVKLIAFLVLGVVAVVSIFGGFSDMQAWLAANPQLITSMAEANANDSGRMMLLLFFAAAICMPHVFHMLFAENSSSRNLVSASWGLPLYLFLISLPVLPLLWSNAAIGADMNGDYAALNVLNHLDSPALTLLVFIGGISAASGVIIVSTLALASMWLNHLVLPWQTPQKRDINIYNWLLLTRQCLIVAAIFTSYLLYEIIPDRKLLSDLALVSVAGCAQLLPGLLATLYWPNANRNGFIAGLLTGLTLWITGTLLPILGLAPPAIIQSLLDASAPETWLSFAGITLALNGIVFVGVSLLTETSKEERSAAEACTVDDLNRPSRQALNLKSAMEMRSRLAETIGHTVAKQEVNRALNELQLSINETRPYALRRLRDRIEINLSALVGPSNARRVIDRSLPYTGDIAGDGEDINYIEDRLERYQTHLTGLAADLDGLRRYHRQTLENLPTGVCALGADSEILLWNKSMASITGIHSAEITGSALGGLPNAWRELLVSFCASPDDHWNKYSLELEGTPRWLNLHKTESKMLGRNELIVVIEDITDTQLLEKELGHQERLASIGRLAAGVAHEIGNPVTGIASLAQNLRYETEDPALLETAEQIVKQTRRISTIVQSLVNFAHNGRDDPTRAKEAVSVAQCVNEAIQLLSFDKEAKKVHYDNACDPCIAVAGDYQRLTQVFINLLTNARDASPEGSTIRIDADSLDTNALIRVVDQGEGIPPDIAEHIFEPFFTTKEPGKGTGLGLALVYRIINDLNGDISVKSPVSDNGASGSCFQLQLPLACHIQPPLPTSSNRAFLEL</sequence>
<dbReference type="EC" id="2.7.13.3" evidence="4"/>
<dbReference type="CDD" id="cd10322">
    <property type="entry name" value="SLC5sbd"/>
    <property type="match status" value="1"/>
</dbReference>
<dbReference type="InterPro" id="IPR036097">
    <property type="entry name" value="HisK_dim/P_sf"/>
</dbReference>
<keyword evidence="7 14" id="KW-0812">Transmembrane</keyword>
<evidence type="ECO:0000256" key="11">
    <source>
        <dbReference type="ARBA" id="ARBA00022989"/>
    </source>
</evidence>
<name>A0ABX1GGF4_9GAMM</name>
<dbReference type="InterPro" id="IPR035965">
    <property type="entry name" value="PAS-like_dom_sf"/>
</dbReference>
<evidence type="ECO:0000256" key="10">
    <source>
        <dbReference type="ARBA" id="ARBA00022840"/>
    </source>
</evidence>
<dbReference type="InterPro" id="IPR038377">
    <property type="entry name" value="Na/Glc_symporter_sf"/>
</dbReference>
<dbReference type="SMART" id="SM00388">
    <property type="entry name" value="HisKA"/>
    <property type="match status" value="1"/>
</dbReference>
<feature type="transmembrane region" description="Helical" evidence="14">
    <location>
        <begin position="436"/>
        <end position="457"/>
    </location>
</feature>
<evidence type="ECO:0000259" key="15">
    <source>
        <dbReference type="PROSITE" id="PS50109"/>
    </source>
</evidence>
<dbReference type="RefSeq" id="WP_168450541.1">
    <property type="nucleotide sequence ID" value="NZ_JAAWWK010000004.1"/>
</dbReference>
<dbReference type="Gene3D" id="3.30.565.10">
    <property type="entry name" value="Histidine kinase-like ATPase, C-terminal domain"/>
    <property type="match status" value="1"/>
</dbReference>
<keyword evidence="12" id="KW-0902">Two-component regulatory system</keyword>
<keyword evidence="8" id="KW-0547">Nucleotide-binding</keyword>
<keyword evidence="11 14" id="KW-1133">Transmembrane helix</keyword>
<evidence type="ECO:0000256" key="14">
    <source>
        <dbReference type="SAM" id="Phobius"/>
    </source>
</evidence>
<dbReference type="NCBIfam" id="TIGR00229">
    <property type="entry name" value="sensory_box"/>
    <property type="match status" value="1"/>
</dbReference>
<evidence type="ECO:0000256" key="6">
    <source>
        <dbReference type="ARBA" id="ARBA00022679"/>
    </source>
</evidence>